<organism evidence="2">
    <name type="scientific">Drosophila grimshawi</name>
    <name type="common">Hawaiian fruit fly</name>
    <name type="synonym">Idiomyia grimshawi</name>
    <dbReference type="NCBI Taxonomy" id="7222"/>
    <lineage>
        <taxon>Eukaryota</taxon>
        <taxon>Metazoa</taxon>
        <taxon>Ecdysozoa</taxon>
        <taxon>Arthropoda</taxon>
        <taxon>Hexapoda</taxon>
        <taxon>Insecta</taxon>
        <taxon>Pterygota</taxon>
        <taxon>Neoptera</taxon>
        <taxon>Endopterygota</taxon>
        <taxon>Diptera</taxon>
        <taxon>Brachycera</taxon>
        <taxon>Muscomorpha</taxon>
        <taxon>Ephydroidea</taxon>
        <taxon>Drosophilidae</taxon>
        <taxon>Drosophila</taxon>
        <taxon>Hawaiian Drosophila</taxon>
    </lineage>
</organism>
<name>B4K320_DROGR</name>
<sequence>MEPGMETGLKLEAGSLYVTCGAIKAMCGGLDCGACLSSCGLCDCGNCHSAPNQVDGNPSLATSVGVCLAPAWRQLEANRRTAGLTDWRTGGLTDWRTDGLRG</sequence>
<reference evidence="1 2" key="1">
    <citation type="journal article" date="2007" name="Nature">
        <title>Evolution of genes and genomes on the Drosophila phylogeny.</title>
        <authorList>
            <consortium name="Drosophila 12 Genomes Consortium"/>
            <person name="Clark A.G."/>
            <person name="Eisen M.B."/>
            <person name="Smith D.R."/>
            <person name="Bergman C.M."/>
            <person name="Oliver B."/>
            <person name="Markow T.A."/>
            <person name="Kaufman T.C."/>
            <person name="Kellis M."/>
            <person name="Gelbart W."/>
            <person name="Iyer V.N."/>
            <person name="Pollard D.A."/>
            <person name="Sackton T.B."/>
            <person name="Larracuente A.M."/>
            <person name="Singh N.D."/>
            <person name="Abad J.P."/>
            <person name="Abt D.N."/>
            <person name="Adryan B."/>
            <person name="Aguade M."/>
            <person name="Akashi H."/>
            <person name="Anderson W.W."/>
            <person name="Aquadro C.F."/>
            <person name="Ardell D.H."/>
            <person name="Arguello R."/>
            <person name="Artieri C.G."/>
            <person name="Barbash D.A."/>
            <person name="Barker D."/>
            <person name="Barsanti P."/>
            <person name="Batterham P."/>
            <person name="Batzoglou S."/>
            <person name="Begun D."/>
            <person name="Bhutkar A."/>
            <person name="Blanco E."/>
            <person name="Bosak S.A."/>
            <person name="Bradley R.K."/>
            <person name="Brand A.D."/>
            <person name="Brent M.R."/>
            <person name="Brooks A.N."/>
            <person name="Brown R.H."/>
            <person name="Butlin R.K."/>
            <person name="Caggese C."/>
            <person name="Calvi B.R."/>
            <person name="Bernardo de Carvalho A."/>
            <person name="Caspi A."/>
            <person name="Castrezana S."/>
            <person name="Celniker S.E."/>
            <person name="Chang J.L."/>
            <person name="Chapple C."/>
            <person name="Chatterji S."/>
            <person name="Chinwalla A."/>
            <person name="Civetta A."/>
            <person name="Clifton S.W."/>
            <person name="Comeron J.M."/>
            <person name="Costello J.C."/>
            <person name="Coyne J.A."/>
            <person name="Daub J."/>
            <person name="David R.G."/>
            <person name="Delcher A.L."/>
            <person name="Delehaunty K."/>
            <person name="Do C.B."/>
            <person name="Ebling H."/>
            <person name="Edwards K."/>
            <person name="Eickbush T."/>
            <person name="Evans J.D."/>
            <person name="Filipski A."/>
            <person name="Findeiss S."/>
            <person name="Freyhult E."/>
            <person name="Fulton L."/>
            <person name="Fulton R."/>
            <person name="Garcia A.C."/>
            <person name="Gardiner A."/>
            <person name="Garfield D.A."/>
            <person name="Garvin B.E."/>
            <person name="Gibson G."/>
            <person name="Gilbert D."/>
            <person name="Gnerre S."/>
            <person name="Godfrey J."/>
            <person name="Good R."/>
            <person name="Gotea V."/>
            <person name="Gravely B."/>
            <person name="Greenberg A.J."/>
            <person name="Griffiths-Jones S."/>
            <person name="Gross S."/>
            <person name="Guigo R."/>
            <person name="Gustafson E.A."/>
            <person name="Haerty W."/>
            <person name="Hahn M.W."/>
            <person name="Halligan D.L."/>
            <person name="Halpern A.L."/>
            <person name="Halter G.M."/>
            <person name="Han M.V."/>
            <person name="Heger A."/>
            <person name="Hillier L."/>
            <person name="Hinrichs A.S."/>
            <person name="Holmes I."/>
            <person name="Hoskins R.A."/>
            <person name="Hubisz M.J."/>
            <person name="Hultmark D."/>
            <person name="Huntley M.A."/>
            <person name="Jaffe D.B."/>
            <person name="Jagadeeshan S."/>
            <person name="Jeck W.R."/>
            <person name="Johnson J."/>
            <person name="Jones C.D."/>
            <person name="Jordan W.C."/>
            <person name="Karpen G.H."/>
            <person name="Kataoka E."/>
            <person name="Keightley P.D."/>
            <person name="Kheradpour P."/>
            <person name="Kirkness E.F."/>
            <person name="Koerich L.B."/>
            <person name="Kristiansen K."/>
            <person name="Kudrna D."/>
            <person name="Kulathinal R.J."/>
            <person name="Kumar S."/>
            <person name="Kwok R."/>
            <person name="Lander E."/>
            <person name="Langley C.H."/>
            <person name="Lapoint R."/>
            <person name="Lazzaro B.P."/>
            <person name="Lee S.J."/>
            <person name="Levesque L."/>
            <person name="Li R."/>
            <person name="Lin C.F."/>
            <person name="Lin M.F."/>
            <person name="Lindblad-Toh K."/>
            <person name="Llopart A."/>
            <person name="Long M."/>
            <person name="Low L."/>
            <person name="Lozovsky E."/>
            <person name="Lu J."/>
            <person name="Luo M."/>
            <person name="Machado C.A."/>
            <person name="Makalowski W."/>
            <person name="Marzo M."/>
            <person name="Matsuda M."/>
            <person name="Matzkin L."/>
            <person name="McAllister B."/>
            <person name="McBride C.S."/>
            <person name="McKernan B."/>
            <person name="McKernan K."/>
            <person name="Mendez-Lago M."/>
            <person name="Minx P."/>
            <person name="Mollenhauer M.U."/>
            <person name="Montooth K."/>
            <person name="Mount S.M."/>
            <person name="Mu X."/>
            <person name="Myers E."/>
            <person name="Negre B."/>
            <person name="Newfeld S."/>
            <person name="Nielsen R."/>
            <person name="Noor M.A."/>
            <person name="O'Grady P."/>
            <person name="Pachter L."/>
            <person name="Papaceit M."/>
            <person name="Parisi M.J."/>
            <person name="Parisi M."/>
            <person name="Parts L."/>
            <person name="Pedersen J.S."/>
            <person name="Pesole G."/>
            <person name="Phillippy A.M."/>
            <person name="Ponting C.P."/>
            <person name="Pop M."/>
            <person name="Porcelli D."/>
            <person name="Powell J.R."/>
            <person name="Prohaska S."/>
            <person name="Pruitt K."/>
            <person name="Puig M."/>
            <person name="Quesneville H."/>
            <person name="Ram K.R."/>
            <person name="Rand D."/>
            <person name="Rasmussen M.D."/>
            <person name="Reed L.K."/>
            <person name="Reenan R."/>
            <person name="Reily A."/>
            <person name="Remington K.A."/>
            <person name="Rieger T.T."/>
            <person name="Ritchie M.G."/>
            <person name="Robin C."/>
            <person name="Rogers Y.H."/>
            <person name="Rohde C."/>
            <person name="Rozas J."/>
            <person name="Rubenfield M.J."/>
            <person name="Ruiz A."/>
            <person name="Russo S."/>
            <person name="Salzberg S.L."/>
            <person name="Sanchez-Gracia A."/>
            <person name="Saranga D.J."/>
            <person name="Sato H."/>
            <person name="Schaeffer S.W."/>
            <person name="Schatz M.C."/>
            <person name="Schlenke T."/>
            <person name="Schwartz R."/>
            <person name="Segarra C."/>
            <person name="Singh R.S."/>
            <person name="Sirot L."/>
            <person name="Sirota M."/>
            <person name="Sisneros N.B."/>
            <person name="Smith C.D."/>
            <person name="Smith T.F."/>
            <person name="Spieth J."/>
            <person name="Stage D.E."/>
            <person name="Stark A."/>
            <person name="Stephan W."/>
            <person name="Strausberg R.L."/>
            <person name="Strempel S."/>
            <person name="Sturgill D."/>
            <person name="Sutton G."/>
            <person name="Sutton G.G."/>
            <person name="Tao W."/>
            <person name="Teichmann S."/>
            <person name="Tobari Y.N."/>
            <person name="Tomimura Y."/>
            <person name="Tsolas J.M."/>
            <person name="Valente V.L."/>
            <person name="Venter E."/>
            <person name="Venter J.C."/>
            <person name="Vicario S."/>
            <person name="Vieira F.G."/>
            <person name="Vilella A.J."/>
            <person name="Villasante A."/>
            <person name="Walenz B."/>
            <person name="Wang J."/>
            <person name="Wasserman M."/>
            <person name="Watts T."/>
            <person name="Wilson D."/>
            <person name="Wilson R.K."/>
            <person name="Wing R.A."/>
            <person name="Wolfner M.F."/>
            <person name="Wong A."/>
            <person name="Wong G.K."/>
            <person name="Wu C.I."/>
            <person name="Wu G."/>
            <person name="Yamamoto D."/>
            <person name="Yang H.P."/>
            <person name="Yang S.P."/>
            <person name="Yorke J.A."/>
            <person name="Yoshida K."/>
            <person name="Zdobnov E."/>
            <person name="Zhang P."/>
            <person name="Zhang Y."/>
            <person name="Zimin A.V."/>
            <person name="Baldwin J."/>
            <person name="Abdouelleil A."/>
            <person name="Abdulkadir J."/>
            <person name="Abebe A."/>
            <person name="Abera B."/>
            <person name="Abreu J."/>
            <person name="Acer S.C."/>
            <person name="Aftuck L."/>
            <person name="Alexander A."/>
            <person name="An P."/>
            <person name="Anderson E."/>
            <person name="Anderson S."/>
            <person name="Arachi H."/>
            <person name="Azer M."/>
            <person name="Bachantsang P."/>
            <person name="Barry A."/>
            <person name="Bayul T."/>
            <person name="Berlin A."/>
            <person name="Bessette D."/>
            <person name="Bloom T."/>
            <person name="Blye J."/>
            <person name="Boguslavskiy L."/>
            <person name="Bonnet C."/>
            <person name="Boukhgalter B."/>
            <person name="Bourzgui I."/>
            <person name="Brown A."/>
            <person name="Cahill P."/>
            <person name="Channer S."/>
            <person name="Cheshatsang Y."/>
            <person name="Chuda L."/>
            <person name="Citroen M."/>
            <person name="Collymore A."/>
            <person name="Cooke P."/>
            <person name="Costello M."/>
            <person name="D'Aco K."/>
            <person name="Daza R."/>
            <person name="De Haan G."/>
            <person name="DeGray S."/>
            <person name="DeMaso C."/>
            <person name="Dhargay N."/>
            <person name="Dooley K."/>
            <person name="Dooley E."/>
            <person name="Doricent M."/>
            <person name="Dorje P."/>
            <person name="Dorjee K."/>
            <person name="Dupes A."/>
            <person name="Elong R."/>
            <person name="Falk J."/>
            <person name="Farina A."/>
            <person name="Faro S."/>
            <person name="Ferguson D."/>
            <person name="Fisher S."/>
            <person name="Foley C.D."/>
            <person name="Franke A."/>
            <person name="Friedrich D."/>
            <person name="Gadbois L."/>
            <person name="Gearin G."/>
            <person name="Gearin C.R."/>
            <person name="Giannoukos G."/>
            <person name="Goode T."/>
            <person name="Graham J."/>
            <person name="Grandbois E."/>
            <person name="Grewal S."/>
            <person name="Gyaltsen K."/>
            <person name="Hafez N."/>
            <person name="Hagos B."/>
            <person name="Hall J."/>
            <person name="Henson C."/>
            <person name="Hollinger A."/>
            <person name="Honan T."/>
            <person name="Huard M.D."/>
            <person name="Hughes L."/>
            <person name="Hurhula B."/>
            <person name="Husby M.E."/>
            <person name="Kamat A."/>
            <person name="Kanga B."/>
            <person name="Kashin S."/>
            <person name="Khazanovich D."/>
            <person name="Kisner P."/>
            <person name="Lance K."/>
            <person name="Lara M."/>
            <person name="Lee W."/>
            <person name="Lennon N."/>
            <person name="Letendre F."/>
            <person name="LeVine R."/>
            <person name="Lipovsky A."/>
            <person name="Liu X."/>
            <person name="Liu J."/>
            <person name="Liu S."/>
            <person name="Lokyitsang T."/>
            <person name="Lokyitsang Y."/>
            <person name="Lubonja R."/>
            <person name="Lui A."/>
            <person name="MacDonald P."/>
            <person name="Magnisalis V."/>
            <person name="Maru K."/>
            <person name="Matthews C."/>
            <person name="McCusker W."/>
            <person name="McDonough S."/>
            <person name="Mehta T."/>
            <person name="Meldrim J."/>
            <person name="Meneus L."/>
            <person name="Mihai O."/>
            <person name="Mihalev A."/>
            <person name="Mihova T."/>
            <person name="Mittelman R."/>
            <person name="Mlenga V."/>
            <person name="Montmayeur A."/>
            <person name="Mulrain L."/>
            <person name="Navidi A."/>
            <person name="Naylor J."/>
            <person name="Negash T."/>
            <person name="Nguyen T."/>
            <person name="Nguyen N."/>
            <person name="Nicol R."/>
            <person name="Norbu C."/>
            <person name="Norbu N."/>
            <person name="Novod N."/>
            <person name="O'Neill B."/>
            <person name="Osman S."/>
            <person name="Markiewicz E."/>
            <person name="Oyono O.L."/>
            <person name="Patti C."/>
            <person name="Phunkhang P."/>
            <person name="Pierre F."/>
            <person name="Priest M."/>
            <person name="Raghuraman S."/>
            <person name="Rege F."/>
            <person name="Reyes R."/>
            <person name="Rise C."/>
            <person name="Rogov P."/>
            <person name="Ross K."/>
            <person name="Ryan E."/>
            <person name="Settipalli S."/>
            <person name="Shea T."/>
            <person name="Sherpa N."/>
            <person name="Shi L."/>
            <person name="Shih D."/>
            <person name="Sparrow T."/>
            <person name="Spaulding J."/>
            <person name="Stalker J."/>
            <person name="Stange-Thomann N."/>
            <person name="Stavropoulos S."/>
            <person name="Stone C."/>
            <person name="Strader C."/>
            <person name="Tesfaye S."/>
            <person name="Thomson T."/>
            <person name="Thoulutsang Y."/>
            <person name="Thoulutsang D."/>
            <person name="Topham K."/>
            <person name="Topping I."/>
            <person name="Tsamla T."/>
            <person name="Vassiliev H."/>
            <person name="Vo A."/>
            <person name="Wangchuk T."/>
            <person name="Wangdi T."/>
            <person name="Weiand M."/>
            <person name="Wilkinson J."/>
            <person name="Wilson A."/>
            <person name="Yadav S."/>
            <person name="Young G."/>
            <person name="Yu Q."/>
            <person name="Zembek L."/>
            <person name="Zhong D."/>
            <person name="Zimmer A."/>
            <person name="Zwirko Z."/>
            <person name="Jaffe D.B."/>
            <person name="Alvarez P."/>
            <person name="Brockman W."/>
            <person name="Butler J."/>
            <person name="Chin C."/>
            <person name="Gnerre S."/>
            <person name="Grabherr M."/>
            <person name="Kleber M."/>
            <person name="Mauceli E."/>
            <person name="MacCallum I."/>
        </authorList>
    </citation>
    <scope>NUCLEOTIDE SEQUENCE [LARGE SCALE GENOMIC DNA]</scope>
    <source>
        <strain evidence="2">Tucson 15287-2541.00</strain>
    </source>
</reference>
<protein>
    <submittedName>
        <fullName evidence="1">GH23265</fullName>
    </submittedName>
</protein>
<gene>
    <name evidence="1" type="primary">Dgri\GH23265</name>
    <name evidence="1" type="ORF">Dgri_GH23265</name>
</gene>
<dbReference type="HOGENOM" id="CLU_2280275_0_0_1"/>
<dbReference type="AlphaFoldDB" id="B4K320"/>
<dbReference type="Proteomes" id="UP000001070">
    <property type="component" value="Unassembled WGS sequence"/>
</dbReference>
<dbReference type="EMBL" id="CH920522">
    <property type="protein sequence ID" value="EDW04948.1"/>
    <property type="molecule type" value="Genomic_DNA"/>
</dbReference>
<proteinExistence type="predicted"/>
<evidence type="ECO:0000313" key="1">
    <source>
        <dbReference type="EMBL" id="EDW04948.1"/>
    </source>
</evidence>
<keyword evidence="2" id="KW-1185">Reference proteome</keyword>
<accession>B4K320</accession>
<evidence type="ECO:0000313" key="2">
    <source>
        <dbReference type="Proteomes" id="UP000001070"/>
    </source>
</evidence>
<dbReference type="InParanoid" id="B4K320"/>